<feature type="transmembrane region" description="Helical" evidence="12">
    <location>
        <begin position="789"/>
        <end position="812"/>
    </location>
</feature>
<feature type="transmembrane region" description="Helical" evidence="12">
    <location>
        <begin position="653"/>
        <end position="669"/>
    </location>
</feature>
<dbReference type="PANTHER" id="PTHR23072:SF0">
    <property type="entry name" value="GPI ETHANOLAMINE PHOSPHATE TRANSFERASE 2"/>
    <property type="match status" value="1"/>
</dbReference>
<protein>
    <recommendedName>
        <fullName evidence="4 12">GPI ethanolamine phosphate transferase 2</fullName>
    </recommendedName>
</protein>
<keyword evidence="8 12" id="KW-0256">Endoplasmic reticulum</keyword>
<keyword evidence="11" id="KW-0325">Glycoprotein</keyword>
<evidence type="ECO:0000313" key="14">
    <source>
        <dbReference type="EMBL" id="GMM48363.1"/>
    </source>
</evidence>
<dbReference type="GO" id="GO:0006506">
    <property type="term" value="P:GPI anchor biosynthetic process"/>
    <property type="evidence" value="ECO:0007669"/>
    <property type="project" value="UniProtKB-KW"/>
</dbReference>
<dbReference type="GO" id="GO:0051267">
    <property type="term" value="F:CP2 mannose-ethanolamine phosphotransferase activity"/>
    <property type="evidence" value="ECO:0007669"/>
    <property type="project" value="TreeGrafter"/>
</dbReference>
<evidence type="ECO:0000256" key="12">
    <source>
        <dbReference type="RuleBase" id="RU367106"/>
    </source>
</evidence>
<evidence type="ECO:0000256" key="2">
    <source>
        <dbReference type="ARBA" id="ARBA00004687"/>
    </source>
</evidence>
<comment type="pathway">
    <text evidence="2 12">Glycolipid biosynthesis; glycosylphosphatidylinositol-anchor biosynthesis.</text>
</comment>
<feature type="transmembrane region" description="Helical" evidence="12">
    <location>
        <begin position="704"/>
        <end position="722"/>
    </location>
</feature>
<dbReference type="InterPro" id="IPR037674">
    <property type="entry name" value="PIG-G_N"/>
</dbReference>
<dbReference type="Gene3D" id="3.40.720.10">
    <property type="entry name" value="Alkaline Phosphatase, subunit A"/>
    <property type="match status" value="1"/>
</dbReference>
<reference evidence="14 15" key="1">
    <citation type="journal article" date="2023" name="Elife">
        <title>Identification of key yeast species and microbe-microbe interactions impacting larval growth of Drosophila in the wild.</title>
        <authorList>
            <person name="Mure A."/>
            <person name="Sugiura Y."/>
            <person name="Maeda R."/>
            <person name="Honda K."/>
            <person name="Sakurai N."/>
            <person name="Takahashi Y."/>
            <person name="Watada M."/>
            <person name="Katoh T."/>
            <person name="Gotoh A."/>
            <person name="Gotoh Y."/>
            <person name="Taniguchi I."/>
            <person name="Nakamura K."/>
            <person name="Hayashi T."/>
            <person name="Katayama T."/>
            <person name="Uemura T."/>
            <person name="Hattori Y."/>
        </authorList>
    </citation>
    <scope>NUCLEOTIDE SEQUENCE [LARGE SCALE GENOMIC DNA]</scope>
    <source>
        <strain evidence="14 15">PK-24</strain>
    </source>
</reference>
<evidence type="ECO:0000256" key="3">
    <source>
        <dbReference type="ARBA" id="ARBA00005315"/>
    </source>
</evidence>
<keyword evidence="10 12" id="KW-0472">Membrane</keyword>
<feature type="transmembrane region" description="Helical" evidence="12">
    <location>
        <begin position="560"/>
        <end position="581"/>
    </location>
</feature>
<sequence>MRYLVLIFSLLAQLAAFLLFCKGFFPTKVLLTPDELDQYSTPFPDDYIEPKPQFDQVVLMVVDAMRADFLFSNNSYMDFAHKLLNDGYGVGFTAFSNPPTVTLPRLKGITTGSTPNFIDAVLNIADDENTSGLGDQDSWLKQMFLNDWKINMFGDDTWHKLFPDYFTKTEGTASFYVSDFTIVDNNVTRHLDYELSNEGKSNWDCLILHYLGLDHIGHKGGPNSPNMPLKQKEMDQIMERVFNEVVLQNPNSLFIILGDHGMNDVGNHGGSSTAETSAALMLVSQKFKNLNLNNNIESPITWNHDYNYFDKIDQIDLVPTLTELIGLNIPINNLGSFVPKFLNLYNDEEEQKNVLIKNALQLKVLLDKSNGKISTFENMEIDQLIEYINSAKEELLSSSSDYNYSDLHLALAVYLLMTILSFIIFGLYFKGQFFTAFFDVVFFVIYSVNFIASSMVEEEHHLWWFFTTIFFAYIIFKRFRIGSISWIAISSMMIGLRLLKAWNNSGQKHNLKANMKLSTYLSQLPSDIGPNVYAGLLVLSFLPMVLHINVKTEAGLSMNIYQVLIAMLTCLVGSSKMLAYLSENYNINDVSLVFPKWCLKFISFLKETTQLEDYNKINNVLFSLLQRVWLFTIIIQLFEPMVSKFIFKKKTSITHYFSNVLGIITFVLISQTNYLNVPIFPLLYLILFGFAYTSPNYSTNSNIFNVFILLLQNLTFFQFGSTNSLSSVDLTNSFNGLTNYNIFLSGLLTYTCNWAGPIFWSIAHLYLTFSKIPQDRIQSMKWKILFDKLLFNFVFYCTSGLLLLGCCYHLRFHLFIWTVFSPKILYFLSWLVCNLVFDTIISYIIVALYV</sequence>
<feature type="transmembrane region" description="Helical" evidence="12">
    <location>
        <begin position="742"/>
        <end position="769"/>
    </location>
</feature>
<evidence type="ECO:0000256" key="5">
    <source>
        <dbReference type="ARBA" id="ARBA00022502"/>
    </source>
</evidence>
<keyword evidence="9 12" id="KW-1133">Transmembrane helix</keyword>
<keyword evidence="7 12" id="KW-0812">Transmembrane</keyword>
<gene>
    <name evidence="14" type="ORF">DAPK24_049610</name>
</gene>
<feature type="transmembrane region" description="Helical" evidence="12">
    <location>
        <begin position="461"/>
        <end position="476"/>
    </location>
</feature>
<feature type="transmembrane region" description="Helical" evidence="12">
    <location>
        <begin position="620"/>
        <end position="641"/>
    </location>
</feature>
<evidence type="ECO:0000256" key="1">
    <source>
        <dbReference type="ARBA" id="ARBA00004477"/>
    </source>
</evidence>
<dbReference type="CDD" id="cd16024">
    <property type="entry name" value="GPI_EPT_2"/>
    <property type="match status" value="1"/>
</dbReference>
<feature type="domain" description="GPI ethanolamine phosphate transferase 2 C-terminal" evidence="13">
    <location>
        <begin position="400"/>
        <end position="837"/>
    </location>
</feature>
<proteinExistence type="inferred from homology"/>
<name>A0AAV5RAA7_PICKL</name>
<evidence type="ECO:0000313" key="15">
    <source>
        <dbReference type="Proteomes" id="UP001378960"/>
    </source>
</evidence>
<keyword evidence="15" id="KW-1185">Reference proteome</keyword>
<dbReference type="InterPro" id="IPR002591">
    <property type="entry name" value="Phosphodiest/P_Trfase"/>
</dbReference>
<dbReference type="GO" id="GO:0005789">
    <property type="term" value="C:endoplasmic reticulum membrane"/>
    <property type="evidence" value="ECO:0007669"/>
    <property type="project" value="UniProtKB-SubCell"/>
</dbReference>
<evidence type="ECO:0000256" key="9">
    <source>
        <dbReference type="ARBA" id="ARBA00022989"/>
    </source>
</evidence>
<feature type="transmembrane region" description="Helical" evidence="12">
    <location>
        <begin position="407"/>
        <end position="429"/>
    </location>
</feature>
<dbReference type="SUPFAM" id="SSF53649">
    <property type="entry name" value="Alkaline phosphatase-like"/>
    <property type="match status" value="1"/>
</dbReference>
<dbReference type="Pfam" id="PF19316">
    <property type="entry name" value="PIGO_PIGG"/>
    <property type="match status" value="1"/>
</dbReference>
<dbReference type="PANTHER" id="PTHR23072">
    <property type="entry name" value="PHOSPHATIDYLINOSITOL GLYCAN-RELATED"/>
    <property type="match status" value="1"/>
</dbReference>
<keyword evidence="5 12" id="KW-0337">GPI-anchor biosynthesis</keyword>
<dbReference type="InterPro" id="IPR045687">
    <property type="entry name" value="PIGG/GPI7_C"/>
</dbReference>
<accession>A0AAV5RAA7</accession>
<dbReference type="AlphaFoldDB" id="A0AAV5RAA7"/>
<dbReference type="InterPro" id="IPR039527">
    <property type="entry name" value="PIGG/GPI7"/>
</dbReference>
<dbReference type="EMBL" id="BTGB01000009">
    <property type="protein sequence ID" value="GMM48363.1"/>
    <property type="molecule type" value="Genomic_DNA"/>
</dbReference>
<organism evidence="14 15">
    <name type="scientific">Pichia kluyveri</name>
    <name type="common">Yeast</name>
    <dbReference type="NCBI Taxonomy" id="36015"/>
    <lineage>
        <taxon>Eukaryota</taxon>
        <taxon>Fungi</taxon>
        <taxon>Dikarya</taxon>
        <taxon>Ascomycota</taxon>
        <taxon>Saccharomycotina</taxon>
        <taxon>Pichiomycetes</taxon>
        <taxon>Pichiales</taxon>
        <taxon>Pichiaceae</taxon>
        <taxon>Pichia</taxon>
    </lineage>
</organism>
<comment type="caution">
    <text evidence="14">The sequence shown here is derived from an EMBL/GenBank/DDBJ whole genome shotgun (WGS) entry which is preliminary data.</text>
</comment>
<dbReference type="InterPro" id="IPR017850">
    <property type="entry name" value="Alkaline_phosphatase_core_sf"/>
</dbReference>
<evidence type="ECO:0000256" key="7">
    <source>
        <dbReference type="ARBA" id="ARBA00022692"/>
    </source>
</evidence>
<evidence type="ECO:0000256" key="4">
    <source>
        <dbReference type="ARBA" id="ARBA00020830"/>
    </source>
</evidence>
<evidence type="ECO:0000256" key="8">
    <source>
        <dbReference type="ARBA" id="ARBA00022824"/>
    </source>
</evidence>
<feature type="transmembrane region" description="Helical" evidence="12">
    <location>
        <begin position="528"/>
        <end position="548"/>
    </location>
</feature>
<evidence type="ECO:0000256" key="6">
    <source>
        <dbReference type="ARBA" id="ARBA00022679"/>
    </source>
</evidence>
<keyword evidence="6 12" id="KW-0808">Transferase</keyword>
<feature type="transmembrane region" description="Helical" evidence="12">
    <location>
        <begin position="824"/>
        <end position="849"/>
    </location>
</feature>
<evidence type="ECO:0000256" key="10">
    <source>
        <dbReference type="ARBA" id="ARBA00023136"/>
    </source>
</evidence>
<comment type="subcellular location">
    <subcellularLocation>
        <location evidence="1 12">Endoplasmic reticulum membrane</location>
        <topology evidence="1 12">Multi-pass membrane protein</topology>
    </subcellularLocation>
</comment>
<feature type="transmembrane region" description="Helical" evidence="12">
    <location>
        <begin position="483"/>
        <end position="502"/>
    </location>
</feature>
<feature type="transmembrane region" description="Helical" evidence="12">
    <location>
        <begin position="436"/>
        <end position="455"/>
    </location>
</feature>
<evidence type="ECO:0000259" key="13">
    <source>
        <dbReference type="Pfam" id="PF19316"/>
    </source>
</evidence>
<comment type="function">
    <text evidence="12">Ethanolamine phosphate transferase involved in glycosylphosphatidylinositol-anchor biosynthesis. Transfers ethanolamine phosphate to the GPI second mannose.</text>
</comment>
<dbReference type="Pfam" id="PF01663">
    <property type="entry name" value="Phosphodiest"/>
    <property type="match status" value="1"/>
</dbReference>
<feature type="transmembrane region" description="Helical" evidence="12">
    <location>
        <begin position="675"/>
        <end position="692"/>
    </location>
</feature>
<dbReference type="Proteomes" id="UP001378960">
    <property type="component" value="Unassembled WGS sequence"/>
</dbReference>
<comment type="similarity">
    <text evidence="3 12">Belongs to the PIGG/PIGN/PIGO family. PIGG subfamily.</text>
</comment>
<evidence type="ECO:0000256" key="11">
    <source>
        <dbReference type="ARBA" id="ARBA00023180"/>
    </source>
</evidence>